<dbReference type="Proteomes" id="UP000265520">
    <property type="component" value="Unassembled WGS sequence"/>
</dbReference>
<comment type="caution">
    <text evidence="1">The sequence shown here is derived from an EMBL/GenBank/DDBJ whole genome shotgun (WGS) entry which is preliminary data.</text>
</comment>
<feature type="non-terminal residue" evidence="1">
    <location>
        <position position="38"/>
    </location>
</feature>
<organism evidence="1 2">
    <name type="scientific">Trifolium medium</name>
    <dbReference type="NCBI Taxonomy" id="97028"/>
    <lineage>
        <taxon>Eukaryota</taxon>
        <taxon>Viridiplantae</taxon>
        <taxon>Streptophyta</taxon>
        <taxon>Embryophyta</taxon>
        <taxon>Tracheophyta</taxon>
        <taxon>Spermatophyta</taxon>
        <taxon>Magnoliopsida</taxon>
        <taxon>eudicotyledons</taxon>
        <taxon>Gunneridae</taxon>
        <taxon>Pentapetalae</taxon>
        <taxon>rosids</taxon>
        <taxon>fabids</taxon>
        <taxon>Fabales</taxon>
        <taxon>Fabaceae</taxon>
        <taxon>Papilionoideae</taxon>
        <taxon>50 kb inversion clade</taxon>
        <taxon>NPAAA clade</taxon>
        <taxon>Hologalegina</taxon>
        <taxon>IRL clade</taxon>
        <taxon>Trifolieae</taxon>
        <taxon>Trifolium</taxon>
    </lineage>
</organism>
<dbReference type="AlphaFoldDB" id="A0A392VEB9"/>
<keyword evidence="2" id="KW-1185">Reference proteome</keyword>
<evidence type="ECO:0000313" key="2">
    <source>
        <dbReference type="Proteomes" id="UP000265520"/>
    </source>
</evidence>
<evidence type="ECO:0000313" key="1">
    <source>
        <dbReference type="EMBL" id="MCI85783.1"/>
    </source>
</evidence>
<dbReference type="EMBL" id="LXQA011123764">
    <property type="protein sequence ID" value="MCI85783.1"/>
    <property type="molecule type" value="Genomic_DNA"/>
</dbReference>
<accession>A0A392VEB9</accession>
<proteinExistence type="predicted"/>
<reference evidence="1 2" key="1">
    <citation type="journal article" date="2018" name="Front. Plant Sci.">
        <title>Red Clover (Trifolium pratense) and Zigzag Clover (T. medium) - A Picture of Genomic Similarities and Differences.</title>
        <authorList>
            <person name="Dluhosova J."/>
            <person name="Istvanek J."/>
            <person name="Nedelnik J."/>
            <person name="Repkova J."/>
        </authorList>
    </citation>
    <scope>NUCLEOTIDE SEQUENCE [LARGE SCALE GENOMIC DNA]</scope>
    <source>
        <strain evidence="2">cv. 10/8</strain>
        <tissue evidence="1">Leaf</tissue>
    </source>
</reference>
<name>A0A392VEB9_9FABA</name>
<protein>
    <submittedName>
        <fullName evidence="1">Uncharacterized protein</fullName>
    </submittedName>
</protein>
<sequence length="38" mass="4305">MNFLSDSWANMAQTEKIVDSVEEEQVQAETIRGSKGFK</sequence>